<feature type="transmembrane region" description="Helical" evidence="1">
    <location>
        <begin position="379"/>
        <end position="398"/>
    </location>
</feature>
<proteinExistence type="predicted"/>
<evidence type="ECO:0000256" key="1">
    <source>
        <dbReference type="SAM" id="Phobius"/>
    </source>
</evidence>
<keyword evidence="1" id="KW-0472">Membrane</keyword>
<gene>
    <name evidence="2" type="ORF">QVD17_11608</name>
</gene>
<feature type="transmembrane region" description="Helical" evidence="1">
    <location>
        <begin position="355"/>
        <end position="373"/>
    </location>
</feature>
<reference evidence="2" key="1">
    <citation type="journal article" date="2023" name="bioRxiv">
        <title>Improved chromosome-level genome assembly for marigold (Tagetes erecta).</title>
        <authorList>
            <person name="Jiang F."/>
            <person name="Yuan L."/>
            <person name="Wang S."/>
            <person name="Wang H."/>
            <person name="Xu D."/>
            <person name="Wang A."/>
            <person name="Fan W."/>
        </authorList>
    </citation>
    <scope>NUCLEOTIDE SEQUENCE</scope>
    <source>
        <strain evidence="2">WSJ</strain>
        <tissue evidence="2">Leaf</tissue>
    </source>
</reference>
<feature type="transmembrane region" description="Helical" evidence="1">
    <location>
        <begin position="34"/>
        <end position="51"/>
    </location>
</feature>
<dbReference type="PANTHER" id="PTHR36353:SF1">
    <property type="entry name" value="TRANSMEMBRANE PROTEIN"/>
    <property type="match status" value="1"/>
</dbReference>
<organism evidence="2 3">
    <name type="scientific">Tagetes erecta</name>
    <name type="common">African marigold</name>
    <dbReference type="NCBI Taxonomy" id="13708"/>
    <lineage>
        <taxon>Eukaryota</taxon>
        <taxon>Viridiplantae</taxon>
        <taxon>Streptophyta</taxon>
        <taxon>Embryophyta</taxon>
        <taxon>Tracheophyta</taxon>
        <taxon>Spermatophyta</taxon>
        <taxon>Magnoliopsida</taxon>
        <taxon>eudicotyledons</taxon>
        <taxon>Gunneridae</taxon>
        <taxon>Pentapetalae</taxon>
        <taxon>asterids</taxon>
        <taxon>campanulids</taxon>
        <taxon>Asterales</taxon>
        <taxon>Asteraceae</taxon>
        <taxon>Asteroideae</taxon>
        <taxon>Heliantheae alliance</taxon>
        <taxon>Tageteae</taxon>
        <taxon>Tagetes</taxon>
    </lineage>
</organism>
<dbReference type="AlphaFoldDB" id="A0AAD8KVH1"/>
<feature type="transmembrane region" description="Helical" evidence="1">
    <location>
        <begin position="274"/>
        <end position="291"/>
    </location>
</feature>
<keyword evidence="1" id="KW-0812">Transmembrane</keyword>
<feature type="transmembrane region" description="Helical" evidence="1">
    <location>
        <begin position="297"/>
        <end position="324"/>
    </location>
</feature>
<name>A0AAD8KVH1_TARER</name>
<accession>A0AAD8KVH1</accession>
<evidence type="ECO:0000313" key="2">
    <source>
        <dbReference type="EMBL" id="KAK1429399.1"/>
    </source>
</evidence>
<keyword evidence="1" id="KW-1133">Transmembrane helix</keyword>
<evidence type="ECO:0008006" key="4">
    <source>
        <dbReference type="Google" id="ProtNLM"/>
    </source>
</evidence>
<dbReference type="Pfam" id="PF25105">
    <property type="entry name" value="DUF7813"/>
    <property type="match status" value="2"/>
</dbReference>
<feature type="transmembrane region" description="Helical" evidence="1">
    <location>
        <begin position="190"/>
        <end position="214"/>
    </location>
</feature>
<feature type="transmembrane region" description="Helical" evidence="1">
    <location>
        <begin position="239"/>
        <end position="262"/>
    </location>
</feature>
<keyword evidence="3" id="KW-1185">Reference proteome</keyword>
<dbReference type="InterPro" id="IPR056715">
    <property type="entry name" value="DUF7813"/>
</dbReference>
<dbReference type="Proteomes" id="UP001229421">
    <property type="component" value="Unassembled WGS sequence"/>
</dbReference>
<comment type="caution">
    <text evidence="2">The sequence shown here is derived from an EMBL/GenBank/DDBJ whole genome shotgun (WGS) entry which is preliminary data.</text>
</comment>
<sequence>MADDNPPPPLMLGPRTTTEILHHTTTIFSARHHLRIFLTLSFLLFVLRFYGEKLTLFVTSYVDNNHELESLLSRVQPPPKPISNTTITTHRNRHHHPLFELTPFGILEDDYYPVDDELDHQPNVTSFVLDSFNPHYGFRSGKIINKVYETDTIINNDSVIYNNDSVINNVELEDHEVNTMMSFIWVIFRSYLAIFLASVSIHICVHGVVFVMVVNDFLNRHDRNEHALGLGVVLGSRRLVWLVLLRWVVRYVLSLVLGCLVFKEVVDPYLWIKIMVRLMFMPFSTVSPWVKGFELDFIRFIIAWFSFDILVSFGFFSLQAWVALADRPRRTRMGVIKEGYRLLPVMIDPAVNLKWLQILGCGWFVGNILTYIFGKVRAYMYLCVVEVYFMVAWMMHYVSVKSMDAWFNGQPFDRRELEVMLER</sequence>
<protein>
    <recommendedName>
        <fullName evidence="4">Transmembrane protein</fullName>
    </recommendedName>
</protein>
<evidence type="ECO:0000313" key="3">
    <source>
        <dbReference type="Proteomes" id="UP001229421"/>
    </source>
</evidence>
<dbReference type="PANTHER" id="PTHR36353">
    <property type="entry name" value="TRANSMEMBRANE PROTEIN"/>
    <property type="match status" value="1"/>
</dbReference>
<dbReference type="EMBL" id="JAUHHV010000003">
    <property type="protein sequence ID" value="KAK1429399.1"/>
    <property type="molecule type" value="Genomic_DNA"/>
</dbReference>